<dbReference type="Proteomes" id="UP000007842">
    <property type="component" value="Chromosome"/>
</dbReference>
<evidence type="ECO:0000256" key="2">
    <source>
        <dbReference type="ARBA" id="ARBA00022630"/>
    </source>
</evidence>
<evidence type="ECO:0000256" key="3">
    <source>
        <dbReference type="ARBA" id="ARBA00022827"/>
    </source>
</evidence>
<dbReference type="EMBL" id="CP003219">
    <property type="protein sequence ID" value="AEW96126.1"/>
    <property type="molecule type" value="Genomic_DNA"/>
</dbReference>
<dbReference type="Gene3D" id="3.30.70.2450">
    <property type="match status" value="1"/>
</dbReference>
<dbReference type="OrthoDB" id="8670884at2"/>
<gene>
    <name evidence="6" type="ordered locus">SCATT_37550</name>
</gene>
<protein>
    <recommendedName>
        <fullName evidence="5">FAD-binding domain-containing protein</fullName>
    </recommendedName>
</protein>
<dbReference type="KEGG" id="sct:SCAT_3767"/>
<evidence type="ECO:0000256" key="4">
    <source>
        <dbReference type="SAM" id="MobiDB-lite"/>
    </source>
</evidence>
<dbReference type="Gene3D" id="3.50.50.60">
    <property type="entry name" value="FAD/NAD(P)-binding domain"/>
    <property type="match status" value="1"/>
</dbReference>
<dbReference type="KEGG" id="scy:SCATT_37550"/>
<dbReference type="InterPro" id="IPR050641">
    <property type="entry name" value="RIFMO-like"/>
</dbReference>
<dbReference type="GO" id="GO:0016709">
    <property type="term" value="F:oxidoreductase activity, acting on paired donors, with incorporation or reduction of molecular oxygen, NAD(P)H as one donor, and incorporation of one atom of oxygen"/>
    <property type="evidence" value="ECO:0007669"/>
    <property type="project" value="UniProtKB-ARBA"/>
</dbReference>
<feature type="domain" description="FAD-binding" evidence="5">
    <location>
        <begin position="8"/>
        <end position="351"/>
    </location>
</feature>
<feature type="compositionally biased region" description="Basic and acidic residues" evidence="4">
    <location>
        <begin position="388"/>
        <end position="415"/>
    </location>
</feature>
<sequence>MTVTNSTDTEVLIVGAGPTGLTLACDLARRGVAHRLVERAGRLFPGSRGKGLQPRTQEVFDDLGIVDAVHAAGGPYPRMAKWEGGVRVTEWDFMEAVPPSPHVPHGLPWMVPQWRTQEILHDRLRELGGSVEFGTALTALRQEPDGVVATLTGPDGATGTVRAAYLVAADGGRSTVRHALGIGMTGESVDPSPVLVADVRVEGVPRDNWHVWPEADGGLAMLCPLAGTDTFQLVVRYERDGEHPDTSPQGVREALAARTHFSADQVTDVLWASDFRPRAALADRFRAGRVLLAGDAAHVHSPAGGQGLNTGVQDAYNLGWKLGLVLRHGVPDALLDSYQDERLPVAAGVLRISTRLHTAVRTTVGPASMRRDAETRQLGVGYRGGPLSREHRTGLPDDALHAGDRAPDAHGHTTDGRPLRLFDAFRGPHFTLLAVGTEQPPPALDPALAHLCHADGDEIRTAYGTGFFLVRPDGYVSAAADTPAPVADAFAELLGRAPVRVSG</sequence>
<dbReference type="Gene3D" id="3.40.30.120">
    <property type="match status" value="1"/>
</dbReference>
<evidence type="ECO:0000313" key="7">
    <source>
        <dbReference type="Proteomes" id="UP000007842"/>
    </source>
</evidence>
<dbReference type="RefSeq" id="WP_014144484.1">
    <property type="nucleotide sequence ID" value="NC_016111.1"/>
</dbReference>
<evidence type="ECO:0000259" key="5">
    <source>
        <dbReference type="Pfam" id="PF01494"/>
    </source>
</evidence>
<dbReference type="NCBIfam" id="NF004832">
    <property type="entry name" value="PRK06184.1"/>
    <property type="match status" value="1"/>
</dbReference>
<dbReference type="SUPFAM" id="SSF51905">
    <property type="entry name" value="FAD/NAD(P)-binding domain"/>
    <property type="match status" value="1"/>
</dbReference>
<dbReference type="PANTHER" id="PTHR43004:SF19">
    <property type="entry name" value="BINDING MONOOXYGENASE, PUTATIVE (JCVI)-RELATED"/>
    <property type="match status" value="1"/>
</dbReference>
<keyword evidence="7" id="KW-1185">Reference proteome</keyword>
<comment type="cofactor">
    <cofactor evidence="1">
        <name>FAD</name>
        <dbReference type="ChEBI" id="CHEBI:57692"/>
    </cofactor>
</comment>
<feature type="region of interest" description="Disordered" evidence="4">
    <location>
        <begin position="379"/>
        <end position="415"/>
    </location>
</feature>
<evidence type="ECO:0000256" key="1">
    <source>
        <dbReference type="ARBA" id="ARBA00001974"/>
    </source>
</evidence>
<dbReference type="eggNOG" id="COG0654">
    <property type="taxonomic scope" value="Bacteria"/>
</dbReference>
<dbReference type="HOGENOM" id="CLU_009665_20_3_11"/>
<evidence type="ECO:0000313" key="6">
    <source>
        <dbReference type="EMBL" id="AEW96126.1"/>
    </source>
</evidence>
<dbReference type="PRINTS" id="PR00420">
    <property type="entry name" value="RNGMNOXGNASE"/>
</dbReference>
<dbReference type="PATRIC" id="fig|1003195.11.peg.5225"/>
<dbReference type="AlphaFoldDB" id="F8K0D7"/>
<keyword evidence="2" id="KW-0285">Flavoprotein</keyword>
<name>F8K0D7_STREN</name>
<accession>F8K0D7</accession>
<dbReference type="InterPro" id="IPR002938">
    <property type="entry name" value="FAD-bd"/>
</dbReference>
<reference evidence="7" key="1">
    <citation type="submission" date="2011-12" db="EMBL/GenBank/DDBJ databases">
        <title>Complete genome sequence of Streptomyces cattleya strain DSM 46488.</title>
        <authorList>
            <person name="Ou H.-Y."/>
            <person name="Li P."/>
            <person name="Zhao C."/>
            <person name="O'Hagan D."/>
            <person name="Deng Z."/>
        </authorList>
    </citation>
    <scope>NUCLEOTIDE SEQUENCE [LARGE SCALE GENOMIC DNA]</scope>
    <source>
        <strain evidence="7">ATCC 35852 / DSM 46488 / JCM 4925 / NBRC 14057 / NRRL 8057</strain>
    </source>
</reference>
<keyword evidence="3" id="KW-0274">FAD</keyword>
<accession>G8X2Z4</accession>
<dbReference type="InterPro" id="IPR036188">
    <property type="entry name" value="FAD/NAD-bd_sf"/>
</dbReference>
<dbReference type="Pfam" id="PF21274">
    <property type="entry name" value="Rng_hyd_C"/>
    <property type="match status" value="1"/>
</dbReference>
<organism evidence="6 7">
    <name type="scientific">Streptantibioticus cattleyicolor (strain ATCC 35852 / DSM 46488 / JCM 4925 / NBRC 14057 / NRRL 8057)</name>
    <name type="common">Streptomyces cattleya</name>
    <dbReference type="NCBI Taxonomy" id="1003195"/>
    <lineage>
        <taxon>Bacteria</taxon>
        <taxon>Bacillati</taxon>
        <taxon>Actinomycetota</taxon>
        <taxon>Actinomycetes</taxon>
        <taxon>Kitasatosporales</taxon>
        <taxon>Streptomycetaceae</taxon>
        <taxon>Streptantibioticus</taxon>
    </lineage>
</organism>
<dbReference type="PANTHER" id="PTHR43004">
    <property type="entry name" value="TRK SYSTEM POTASSIUM UPTAKE PROTEIN"/>
    <property type="match status" value="1"/>
</dbReference>
<proteinExistence type="predicted"/>
<dbReference type="STRING" id="1003195.SCATT_37550"/>
<dbReference type="GO" id="GO:0071949">
    <property type="term" value="F:FAD binding"/>
    <property type="evidence" value="ECO:0007669"/>
    <property type="project" value="InterPro"/>
</dbReference>
<dbReference type="Pfam" id="PF01494">
    <property type="entry name" value="FAD_binding_3"/>
    <property type="match status" value="1"/>
</dbReference>